<feature type="region of interest" description="Disordered" evidence="6">
    <location>
        <begin position="983"/>
        <end position="1034"/>
    </location>
</feature>
<dbReference type="OrthoDB" id="47374at2759"/>
<evidence type="ECO:0000313" key="8">
    <source>
        <dbReference type="Proteomes" id="UP000195521"/>
    </source>
</evidence>
<feature type="region of interest" description="Disordered" evidence="6">
    <location>
        <begin position="183"/>
        <end position="218"/>
    </location>
</feature>
<feature type="region of interest" description="Disordered" evidence="6">
    <location>
        <begin position="1052"/>
        <end position="1072"/>
    </location>
</feature>
<dbReference type="GO" id="GO:0004402">
    <property type="term" value="F:histone acetyltransferase activity"/>
    <property type="evidence" value="ECO:0007669"/>
    <property type="project" value="TreeGrafter"/>
</dbReference>
<feature type="compositionally biased region" description="Polar residues" evidence="6">
    <location>
        <begin position="369"/>
        <end position="405"/>
    </location>
</feature>
<feature type="region of interest" description="Disordered" evidence="6">
    <location>
        <begin position="504"/>
        <end position="581"/>
    </location>
</feature>
<evidence type="ECO:0000256" key="6">
    <source>
        <dbReference type="SAM" id="MobiDB-lite"/>
    </source>
</evidence>
<feature type="compositionally biased region" description="Acidic residues" evidence="6">
    <location>
        <begin position="517"/>
        <end position="532"/>
    </location>
</feature>
<evidence type="ECO:0000256" key="2">
    <source>
        <dbReference type="ARBA" id="ARBA00022679"/>
    </source>
</evidence>
<evidence type="ECO:0000256" key="1">
    <source>
        <dbReference type="ARBA" id="ARBA00013184"/>
    </source>
</evidence>
<dbReference type="Gene3D" id="3.40.630.30">
    <property type="match status" value="1"/>
</dbReference>
<dbReference type="EC" id="2.3.1.48" evidence="1"/>
<keyword evidence="8" id="KW-1185">Reference proteome</keyword>
<keyword evidence="2" id="KW-0808">Transferase</keyword>
<dbReference type="GeneID" id="39750250"/>
<evidence type="ECO:0000313" key="7">
    <source>
        <dbReference type="EMBL" id="GAW83505.1"/>
    </source>
</evidence>
<gene>
    <name evidence="7" type="ORF">PGO_143020</name>
</gene>
<organism evidence="7 8">
    <name type="scientific">Plasmodium gonderi</name>
    <dbReference type="NCBI Taxonomy" id="77519"/>
    <lineage>
        <taxon>Eukaryota</taxon>
        <taxon>Sar</taxon>
        <taxon>Alveolata</taxon>
        <taxon>Apicomplexa</taxon>
        <taxon>Aconoidasida</taxon>
        <taxon>Haemosporida</taxon>
        <taxon>Plasmodiidae</taxon>
        <taxon>Plasmodium</taxon>
        <taxon>Plasmodium (Plasmodium)</taxon>
    </lineage>
</organism>
<dbReference type="InterPro" id="IPR045141">
    <property type="entry name" value="NAA60-like"/>
</dbReference>
<feature type="region of interest" description="Disordered" evidence="6">
    <location>
        <begin position="369"/>
        <end position="413"/>
    </location>
</feature>
<dbReference type="Proteomes" id="UP000195521">
    <property type="component" value="Unassembled WGS sequence"/>
</dbReference>
<feature type="compositionally biased region" description="Low complexity" evidence="6">
    <location>
        <begin position="200"/>
        <end position="215"/>
    </location>
</feature>
<reference evidence="8" key="1">
    <citation type="submission" date="2017-04" db="EMBL/GenBank/DDBJ databases">
        <title>Plasmodium gonderi genome.</title>
        <authorList>
            <person name="Arisue N."/>
            <person name="Honma H."/>
            <person name="Kawai S."/>
            <person name="Tougan T."/>
            <person name="Tanabe K."/>
            <person name="Horii T."/>
        </authorList>
    </citation>
    <scope>NUCLEOTIDE SEQUENCE [LARGE SCALE GENOMIC DNA]</scope>
    <source>
        <strain evidence="8">ATCC 30045</strain>
    </source>
</reference>
<name>A0A1Y1JPU8_PLAGO</name>
<evidence type="ECO:0000256" key="3">
    <source>
        <dbReference type="ARBA" id="ARBA00022853"/>
    </source>
</evidence>
<keyword evidence="3" id="KW-0156">Chromatin regulator</keyword>
<keyword evidence="4" id="KW-0012">Acyltransferase</keyword>
<dbReference type="RefSeq" id="XP_028546094.1">
    <property type="nucleotide sequence ID" value="XM_028690293.1"/>
</dbReference>
<dbReference type="PANTHER" id="PTHR14744:SF15">
    <property type="entry name" value="N-ALPHA-ACETYLTRANSFERASE 60"/>
    <property type="match status" value="1"/>
</dbReference>
<dbReference type="PANTHER" id="PTHR14744">
    <property type="entry name" value="N-ALPHA-ACETYLTRANSFERASE 60"/>
    <property type="match status" value="1"/>
</dbReference>
<evidence type="ECO:0000256" key="4">
    <source>
        <dbReference type="ARBA" id="ARBA00023315"/>
    </source>
</evidence>
<feature type="compositionally biased region" description="Basic and acidic residues" evidence="6">
    <location>
        <begin position="983"/>
        <end position="1002"/>
    </location>
</feature>
<dbReference type="OMA" id="EYFRGLN"/>
<protein>
    <recommendedName>
        <fullName evidence="1">histone acetyltransferase</fullName>
        <ecNumber evidence="1">2.3.1.48</ecNumber>
    </recommendedName>
</protein>
<feature type="coiled-coil region" evidence="5">
    <location>
        <begin position="613"/>
        <end position="640"/>
    </location>
</feature>
<sequence>MDGYNTHKEMNLNFINCKNSNDANMNSRNRKSNFMEFQYGKVVNNVLGLFKKQNKQRFVSTSSALRSDMHEQILSSRLFLDLSEDREILLHKILKKINILNLIYFRFLKDTDIDDVFDLHKELFPVKYQADFYFSICNFDDNKIIDDEVTRISEKISRSLRSNVTTKRYGNNCAAYRSSITASPKEVNPNGTTSEGIHKNGSNSEGVNGSSNEGSDGTRNWNSMYGLNLFDFSTEDDKIKKDCDMPPCHDNDYEIEGKKCEESIEADKNSYCNDDDLDNISNKKVVNSEDCNLSNHSLDTDNDVKKKINKKWKEEEIFSIGAFLPFSFIDYVNSDSVTKLIQKKTLEKVNEKEILIDYIKFMDECNNMRNNDPTGDSDTNSVDTTQSANIGDSSPFTKGNINRTKPPNKFHNKSDNYTNASAKCFPTICFSQSTQNEPFMCKGKRETFSKINHKENEYISNRDCKIRTPHNWISYKVGHNLCSYNGIHLDEYLKKNDILKEKDNDLVHKNDNNANDEHDEEEHNDGDEDDDDKGGRRISYTKEENNKKYCPSVDKSKNDVKLNNWHCGRNNSTSTTSLENNKDIENSESVNQNGNIHFNNYPGNHLNHIYDNNRNIQDIYKQLKEKSIEYEENNDRILSSEILINRLRDKIYLNKETLNLYNYNKKRIKKDYLVGSISNLINYQDARNEKDFINIYNHFKKKSDNSKKGKNYLKYMYDSSMNFLENYIPLDKNGNISSKEKNTPALFNNPKKMNQSELHSDCTFHMNGKNANMKTSSRKLINGDDEKINDSPINPFDMEKKEHINLNNALNDLSVLRSQHVNKNAHFVKKLYEEIYMNENIKQMTKKYIKKKINSIYILTVGISEYFRGLNLASYLIEYTVFYFYFIIYRMFLYNNKFYCYIDNNLFYSICTDNLRDEYHDEIFDDGLLTDNSSDDFYSILSDEKSLSDKDYKHRYSINGKGEILVREIRNCLETENKLADDKQNRQGGKICEKENQRKNEDELGNLKNDGGNDEFDNSQTDERKNEPLPNSKINYINTTKRSCFYGHHLDENDIGRKNSDKRGDNSPLTFKTHKMNRMNDHINRSNKHKNTWNSEKSKNYSISNGVLRECYKQIILNDYLYHLYAIIHNKNAEMLVEKEVQNGEAKSGEVKKLEIPKGGPFPPLLKFPIFKNPLYCSNLSCKILDLFLNNFCAFNLKDRPFFQVKNFNRKKLRMDYNDENASLPLYMYLHVIDYNKAAINLYNKLSFDYICTYDNFYDINKTTFSSYLYAYFF</sequence>
<keyword evidence="5" id="KW-0175">Coiled coil</keyword>
<accession>A0A1Y1JPU8</accession>
<proteinExistence type="predicted"/>
<dbReference type="AlphaFoldDB" id="A0A1Y1JPU8"/>
<dbReference type="GO" id="GO:0000139">
    <property type="term" value="C:Golgi membrane"/>
    <property type="evidence" value="ECO:0007669"/>
    <property type="project" value="TreeGrafter"/>
</dbReference>
<dbReference type="GO" id="GO:0004596">
    <property type="term" value="F:protein-N-terminal amino-acid acetyltransferase activity"/>
    <property type="evidence" value="ECO:0007669"/>
    <property type="project" value="InterPro"/>
</dbReference>
<dbReference type="EMBL" id="BDQF01000015">
    <property type="protein sequence ID" value="GAW83505.1"/>
    <property type="molecule type" value="Genomic_DNA"/>
</dbReference>
<comment type="caution">
    <text evidence="7">The sequence shown here is derived from an EMBL/GenBank/DDBJ whole genome shotgun (WGS) entry which is preliminary data.</text>
</comment>
<feature type="compositionally biased region" description="Basic and acidic residues" evidence="6">
    <location>
        <begin position="1052"/>
        <end position="1065"/>
    </location>
</feature>
<evidence type="ECO:0000256" key="5">
    <source>
        <dbReference type="SAM" id="Coils"/>
    </source>
</evidence>